<feature type="transmembrane region" description="Helical" evidence="1">
    <location>
        <begin position="78"/>
        <end position="97"/>
    </location>
</feature>
<keyword evidence="1" id="KW-0472">Membrane</keyword>
<dbReference type="Pfam" id="PF13290">
    <property type="entry name" value="CHB_HEX_C_1"/>
    <property type="match status" value="1"/>
</dbReference>
<dbReference type="Proteomes" id="UP001500954">
    <property type="component" value="Unassembled WGS sequence"/>
</dbReference>
<evidence type="ECO:0000259" key="4">
    <source>
        <dbReference type="Pfam" id="PF13290"/>
    </source>
</evidence>
<sequence length="708" mass="79698">MLIDVRNLKGSILFVVCLLVSGYSNAANGDDVPRIVLALGRLHPLILHLPIGALLLTFFLDIVGRIRKNYPGQTIKNALGFSSLFAIIACVFGYFLSLEDGYSGKTLDIHFWTGILSAVLITLLFLVSTKQNKQLKRLFFPLFVGTIISISVAGHYGSVLTHGDDFLTEYIKAPPKLETIEHIDSLNMYNNVVLKIFDDKCVQCHNTSKRKGDLALVSKESLLAGGESGAVISLGNAAESLLYKHTILPISDEDHMPPEGKPQLTKDELWLIKYWLDNSKEVDNKVVAIAKNDTLNKLLKRYLVFEEKYIEEASLGAIQSVEDEGFLVRKLVPTEPELWVKYKRKDITKDAIKALAGLKEQIVELDLSNSALTDDMTSGLKKLKNLEKLELRKTQITDKTLKHLKHLKALNVLNLVDNDITEQGLENLLQSITPEHVYAWKTKIDERLAQKLSNDFDVKINSGVTGFVEATQLKVPFMVTKKALFVDTISIKLDSKLRNTKIFYTLNGNEPDTTALQYTKPIILDTSATIAVKSFKKGWNPSETLKRDFYKVNHKVSDYTIIHQPEKQYPGSDKLFDLELGTLNFKDNKWTGFLGNDINTIIDLGTVKPVTKIAVDCLGQPKQWILFPTAIEVYASNNITSGFKRIGEMKTNKDNTNDMPLIERFFVEIPKTEARYYKVIVKNPKVLPKGHEGEGNASWIFVSEIMFW</sequence>
<dbReference type="SUPFAM" id="SSF52047">
    <property type="entry name" value="RNI-like"/>
    <property type="match status" value="1"/>
</dbReference>
<dbReference type="Pfam" id="PF07635">
    <property type="entry name" value="PSCyt1"/>
    <property type="match status" value="1"/>
</dbReference>
<reference evidence="6" key="1">
    <citation type="journal article" date="2019" name="Int. J. Syst. Evol. Microbiol.">
        <title>The Global Catalogue of Microorganisms (GCM) 10K type strain sequencing project: providing services to taxonomists for standard genome sequencing and annotation.</title>
        <authorList>
            <consortium name="The Broad Institute Genomics Platform"/>
            <consortium name="The Broad Institute Genome Sequencing Center for Infectious Disease"/>
            <person name="Wu L."/>
            <person name="Ma J."/>
        </authorList>
    </citation>
    <scope>NUCLEOTIDE SEQUENCE [LARGE SCALE GENOMIC DNA]</scope>
    <source>
        <strain evidence="6">JCM 17111</strain>
    </source>
</reference>
<feature type="domain" description="GH29D-like beta-sandwich" evidence="4">
    <location>
        <begin position="488"/>
        <end position="544"/>
    </location>
</feature>
<evidence type="ECO:0000259" key="2">
    <source>
        <dbReference type="Pfam" id="PF07635"/>
    </source>
</evidence>
<proteinExistence type="predicted"/>
<keyword evidence="6" id="KW-1185">Reference proteome</keyword>
<dbReference type="InterPro" id="IPR011429">
    <property type="entry name" value="Cyt_c_Planctomycete-type"/>
</dbReference>
<gene>
    <name evidence="5" type="ORF">GCM10022395_10880</name>
</gene>
<keyword evidence="1" id="KW-1133">Transmembrane helix</keyword>
<keyword evidence="1" id="KW-0812">Transmembrane</keyword>
<dbReference type="InterPro" id="IPR019251">
    <property type="entry name" value="DUF2231_TM"/>
</dbReference>
<feature type="domain" description="DUF2231" evidence="3">
    <location>
        <begin position="42"/>
        <end position="160"/>
    </location>
</feature>
<feature type="domain" description="Cytochrome C Planctomycete-type" evidence="2">
    <location>
        <begin position="201"/>
        <end position="260"/>
    </location>
</feature>
<feature type="transmembrane region" description="Helical" evidence="1">
    <location>
        <begin position="45"/>
        <end position="66"/>
    </location>
</feature>
<dbReference type="InterPro" id="IPR032675">
    <property type="entry name" value="LRR_dom_sf"/>
</dbReference>
<accession>A0ABP6XBR3</accession>
<dbReference type="Gene3D" id="3.80.10.10">
    <property type="entry name" value="Ribonuclease Inhibitor"/>
    <property type="match status" value="1"/>
</dbReference>
<dbReference type="Gene3D" id="2.60.120.260">
    <property type="entry name" value="Galactose-binding domain-like"/>
    <property type="match status" value="1"/>
</dbReference>
<name>A0ABP6XBR3_9FLAO</name>
<dbReference type="RefSeq" id="WP_345004848.1">
    <property type="nucleotide sequence ID" value="NZ_BAABCY010000032.1"/>
</dbReference>
<evidence type="ECO:0000313" key="5">
    <source>
        <dbReference type="EMBL" id="GAA3562103.1"/>
    </source>
</evidence>
<feature type="transmembrane region" description="Helical" evidence="1">
    <location>
        <begin position="109"/>
        <end position="127"/>
    </location>
</feature>
<organism evidence="5 6">
    <name type="scientific">Snuella lapsa</name>
    <dbReference type="NCBI Taxonomy" id="870481"/>
    <lineage>
        <taxon>Bacteria</taxon>
        <taxon>Pseudomonadati</taxon>
        <taxon>Bacteroidota</taxon>
        <taxon>Flavobacteriia</taxon>
        <taxon>Flavobacteriales</taxon>
        <taxon>Flavobacteriaceae</taxon>
        <taxon>Snuella</taxon>
    </lineage>
</organism>
<dbReference type="Pfam" id="PF09990">
    <property type="entry name" value="DUF2231"/>
    <property type="match status" value="1"/>
</dbReference>
<feature type="transmembrane region" description="Helical" evidence="1">
    <location>
        <begin position="139"/>
        <end position="157"/>
    </location>
</feature>
<evidence type="ECO:0000259" key="3">
    <source>
        <dbReference type="Pfam" id="PF09990"/>
    </source>
</evidence>
<evidence type="ECO:0000313" key="6">
    <source>
        <dbReference type="Proteomes" id="UP001500954"/>
    </source>
</evidence>
<comment type="caution">
    <text evidence="5">The sequence shown here is derived from an EMBL/GenBank/DDBJ whole genome shotgun (WGS) entry which is preliminary data.</text>
</comment>
<evidence type="ECO:0008006" key="7">
    <source>
        <dbReference type="Google" id="ProtNLM"/>
    </source>
</evidence>
<dbReference type="InterPro" id="IPR059177">
    <property type="entry name" value="GH29D-like_dom"/>
</dbReference>
<evidence type="ECO:0000256" key="1">
    <source>
        <dbReference type="SAM" id="Phobius"/>
    </source>
</evidence>
<protein>
    <recommendedName>
        <fullName evidence="7">Cytochrome c domain-containing protein</fullName>
    </recommendedName>
</protein>
<dbReference type="EMBL" id="BAABCY010000032">
    <property type="protein sequence ID" value="GAA3562103.1"/>
    <property type="molecule type" value="Genomic_DNA"/>
</dbReference>